<evidence type="ECO:0000256" key="2">
    <source>
        <dbReference type="ARBA" id="ARBA00022527"/>
    </source>
</evidence>
<dbReference type="EC" id="2.7.11.1" evidence="1"/>
<dbReference type="Gene3D" id="1.10.510.10">
    <property type="entry name" value="Transferase(Phosphotransferase) domain 1"/>
    <property type="match status" value="1"/>
</dbReference>
<organism evidence="9">
    <name type="scientific">Triatoma infestans</name>
    <name type="common">Assassin bug</name>
    <dbReference type="NCBI Taxonomy" id="30076"/>
    <lineage>
        <taxon>Eukaryota</taxon>
        <taxon>Metazoa</taxon>
        <taxon>Ecdysozoa</taxon>
        <taxon>Arthropoda</taxon>
        <taxon>Hexapoda</taxon>
        <taxon>Insecta</taxon>
        <taxon>Pterygota</taxon>
        <taxon>Neoptera</taxon>
        <taxon>Paraneoptera</taxon>
        <taxon>Hemiptera</taxon>
        <taxon>Heteroptera</taxon>
        <taxon>Panheteroptera</taxon>
        <taxon>Cimicomorpha</taxon>
        <taxon>Reduviidae</taxon>
        <taxon>Triatominae</taxon>
        <taxon>Triatoma</taxon>
    </lineage>
</organism>
<evidence type="ECO:0000256" key="6">
    <source>
        <dbReference type="ARBA" id="ARBA00022840"/>
    </source>
</evidence>
<dbReference type="GO" id="GO:0005737">
    <property type="term" value="C:cytoplasm"/>
    <property type="evidence" value="ECO:0007669"/>
    <property type="project" value="TreeGrafter"/>
</dbReference>
<comment type="catalytic activity">
    <reaction evidence="7">
        <text>L-threonyl-[protein] + ATP = O-phospho-L-threonyl-[protein] + ADP + H(+)</text>
        <dbReference type="Rhea" id="RHEA:46608"/>
        <dbReference type="Rhea" id="RHEA-COMP:11060"/>
        <dbReference type="Rhea" id="RHEA-COMP:11605"/>
        <dbReference type="ChEBI" id="CHEBI:15378"/>
        <dbReference type="ChEBI" id="CHEBI:30013"/>
        <dbReference type="ChEBI" id="CHEBI:30616"/>
        <dbReference type="ChEBI" id="CHEBI:61977"/>
        <dbReference type="ChEBI" id="CHEBI:456216"/>
        <dbReference type="EC" id="2.7.11.1"/>
    </reaction>
</comment>
<proteinExistence type="predicted"/>
<dbReference type="GO" id="GO:0035612">
    <property type="term" value="F:AP-2 adaptor complex binding"/>
    <property type="evidence" value="ECO:0007669"/>
    <property type="project" value="TreeGrafter"/>
</dbReference>
<keyword evidence="3" id="KW-0808">Transferase</keyword>
<dbReference type="GO" id="GO:2000369">
    <property type="term" value="P:regulation of clathrin-dependent endocytosis"/>
    <property type="evidence" value="ECO:0007669"/>
    <property type="project" value="TreeGrafter"/>
</dbReference>
<evidence type="ECO:0000256" key="5">
    <source>
        <dbReference type="ARBA" id="ARBA00022777"/>
    </source>
</evidence>
<dbReference type="InterPro" id="IPR011009">
    <property type="entry name" value="Kinase-like_dom_sf"/>
</dbReference>
<dbReference type="EMBL" id="GEMB01004736">
    <property type="protein sequence ID" value="JAR98555.1"/>
    <property type="molecule type" value="Transcribed_RNA"/>
</dbReference>
<evidence type="ECO:0000256" key="1">
    <source>
        <dbReference type="ARBA" id="ARBA00012513"/>
    </source>
</evidence>
<evidence type="ECO:0000313" key="9">
    <source>
        <dbReference type="EMBL" id="JAR98555.1"/>
    </source>
</evidence>
<keyword evidence="4" id="KW-0547">Nucleotide-binding</keyword>
<keyword evidence="6" id="KW-0067">ATP-binding</keyword>
<evidence type="ECO:0000256" key="7">
    <source>
        <dbReference type="ARBA" id="ARBA00047899"/>
    </source>
</evidence>
<reference evidence="9" key="2">
    <citation type="journal article" date="2017" name="J. Med. Entomol.">
        <title>Transcriptome Analysis of the Triatoma infestans (Hemiptera: Reduviidae) Integument.</title>
        <authorList>
            <person name="Calderon-Fernandez G.M."/>
            <person name="Moriconi D.E."/>
            <person name="Dulbecco A.B."/>
            <person name="Juarez M.P."/>
        </authorList>
    </citation>
    <scope>NUCLEOTIDE SEQUENCE</scope>
    <source>
        <strain evidence="9">Int1</strain>
        <tissue evidence="9">Integument</tissue>
    </source>
</reference>
<keyword evidence="2" id="KW-0723">Serine/threonine-protein kinase</keyword>
<dbReference type="GO" id="GO:0005524">
    <property type="term" value="F:ATP binding"/>
    <property type="evidence" value="ECO:0007669"/>
    <property type="project" value="UniProtKB-KW"/>
</dbReference>
<dbReference type="AlphaFoldDB" id="A0A161ME10"/>
<dbReference type="SUPFAM" id="SSF56112">
    <property type="entry name" value="Protein kinase-like (PK-like)"/>
    <property type="match status" value="1"/>
</dbReference>
<sequence>MLMPYCKTQVLQLMNARLQSGFTEQEVLTIFCDVCEAVSRLHHCSNSNYT</sequence>
<dbReference type="GO" id="GO:0045747">
    <property type="term" value="P:positive regulation of Notch signaling pathway"/>
    <property type="evidence" value="ECO:0007669"/>
    <property type="project" value="TreeGrafter"/>
</dbReference>
<dbReference type="PANTHER" id="PTHR22967:SF57">
    <property type="entry name" value="AUXILIN, ISOFORM A-RELATED"/>
    <property type="match status" value="1"/>
</dbReference>
<evidence type="ECO:0000256" key="8">
    <source>
        <dbReference type="ARBA" id="ARBA00048679"/>
    </source>
</evidence>
<comment type="catalytic activity">
    <reaction evidence="8">
        <text>L-seryl-[protein] + ATP = O-phospho-L-seryl-[protein] + ADP + H(+)</text>
        <dbReference type="Rhea" id="RHEA:17989"/>
        <dbReference type="Rhea" id="RHEA-COMP:9863"/>
        <dbReference type="Rhea" id="RHEA-COMP:11604"/>
        <dbReference type="ChEBI" id="CHEBI:15378"/>
        <dbReference type="ChEBI" id="CHEBI:29999"/>
        <dbReference type="ChEBI" id="CHEBI:30616"/>
        <dbReference type="ChEBI" id="CHEBI:83421"/>
        <dbReference type="ChEBI" id="CHEBI:456216"/>
        <dbReference type="EC" id="2.7.11.1"/>
    </reaction>
</comment>
<dbReference type="PANTHER" id="PTHR22967">
    <property type="entry name" value="SERINE/THREONINE PROTEIN KINASE"/>
    <property type="match status" value="1"/>
</dbReference>
<evidence type="ECO:0000256" key="4">
    <source>
        <dbReference type="ARBA" id="ARBA00022741"/>
    </source>
</evidence>
<reference evidence="9" key="1">
    <citation type="submission" date="2016-04" db="EMBL/GenBank/DDBJ databases">
        <authorList>
            <person name="Calderon-Fernandez G.M.Sr."/>
        </authorList>
    </citation>
    <scope>NUCLEOTIDE SEQUENCE</scope>
    <source>
        <strain evidence="9">Int1</strain>
        <tissue evidence="9">Integument</tissue>
    </source>
</reference>
<dbReference type="GO" id="GO:0004674">
    <property type="term" value="F:protein serine/threonine kinase activity"/>
    <property type="evidence" value="ECO:0007669"/>
    <property type="project" value="UniProtKB-KW"/>
</dbReference>
<name>A0A161ME10_TRIIF</name>
<keyword evidence="5 9" id="KW-0418">Kinase</keyword>
<accession>A0A161ME10</accession>
<evidence type="ECO:0000256" key="3">
    <source>
        <dbReference type="ARBA" id="ARBA00022679"/>
    </source>
</evidence>
<protein>
    <recommendedName>
        <fullName evidence="1">non-specific serine/threonine protein kinase</fullName>
        <ecNumber evidence="1">2.7.11.1</ecNumber>
    </recommendedName>
</protein>